<accession>A0ACC2VLD9</accession>
<keyword evidence="2" id="KW-1185">Reference proteome</keyword>
<organism evidence="1 2">
    <name type="scientific">Naganishia cerealis</name>
    <dbReference type="NCBI Taxonomy" id="610337"/>
    <lineage>
        <taxon>Eukaryota</taxon>
        <taxon>Fungi</taxon>
        <taxon>Dikarya</taxon>
        <taxon>Basidiomycota</taxon>
        <taxon>Agaricomycotina</taxon>
        <taxon>Tremellomycetes</taxon>
        <taxon>Filobasidiales</taxon>
        <taxon>Filobasidiaceae</taxon>
        <taxon>Naganishia</taxon>
    </lineage>
</organism>
<reference evidence="1" key="1">
    <citation type="submission" date="2023-04" db="EMBL/GenBank/DDBJ databases">
        <title>Draft Genome sequencing of Naganishia species isolated from polar environments using Oxford Nanopore Technology.</title>
        <authorList>
            <person name="Leo P."/>
            <person name="Venkateswaran K."/>
        </authorList>
    </citation>
    <scope>NUCLEOTIDE SEQUENCE</scope>
    <source>
        <strain evidence="1">MNA-CCFEE 5261</strain>
    </source>
</reference>
<comment type="caution">
    <text evidence="1">The sequence shown here is derived from an EMBL/GenBank/DDBJ whole genome shotgun (WGS) entry which is preliminary data.</text>
</comment>
<evidence type="ECO:0000313" key="1">
    <source>
        <dbReference type="EMBL" id="KAJ9099988.1"/>
    </source>
</evidence>
<evidence type="ECO:0000313" key="2">
    <source>
        <dbReference type="Proteomes" id="UP001241377"/>
    </source>
</evidence>
<sequence>MAPDLNRPPISVTYSTTPTLLRHLPFILNSLNTQFPLRNLHWKTSSRPSIRTIQECDVRFIGLMDAQSKGDVSKWSAPSEVEYGSLLSQSPLIHIAFVECEVSQDYSILSYSTDAFIS</sequence>
<name>A0ACC2VLD9_9TREE</name>
<protein>
    <submittedName>
        <fullName evidence="1">Uncharacterized protein</fullName>
    </submittedName>
</protein>
<dbReference type="Proteomes" id="UP001241377">
    <property type="component" value="Unassembled WGS sequence"/>
</dbReference>
<proteinExistence type="predicted"/>
<gene>
    <name evidence="1" type="ORF">QFC19_005805</name>
</gene>
<dbReference type="EMBL" id="JASBWR010000067">
    <property type="protein sequence ID" value="KAJ9099988.1"/>
    <property type="molecule type" value="Genomic_DNA"/>
</dbReference>